<dbReference type="Proteomes" id="UP001231941">
    <property type="component" value="Unassembled WGS sequence"/>
</dbReference>
<sequence length="133" mass="14249">MSCYSSKHDVCCPISCAGIDLFPKQLILIKRCTSIRNPCDGTTEATLFATEISPTSTQLPSGMITIMNSSPDCTMNVDITDSSGLTMITIDARSADTIQVDGLISCILTCTGPNTDDFCTGTFEADLQYTINK</sequence>
<reference evidence="1 2" key="1">
    <citation type="submission" date="2023-08" db="EMBL/GenBank/DDBJ databases">
        <authorList>
            <person name="Park J.-S."/>
        </authorList>
    </citation>
    <scope>NUCLEOTIDE SEQUENCE [LARGE SCALE GENOMIC DNA]</scope>
    <source>
        <strain evidence="1 2">2205SS18-9</strain>
    </source>
</reference>
<evidence type="ECO:0000313" key="2">
    <source>
        <dbReference type="Proteomes" id="UP001231941"/>
    </source>
</evidence>
<accession>A0ABT9IV84</accession>
<gene>
    <name evidence="1" type="ORF">Q5Y73_04085</name>
</gene>
<comment type="caution">
    <text evidence="1">The sequence shown here is derived from an EMBL/GenBank/DDBJ whole genome shotgun (WGS) entry which is preliminary data.</text>
</comment>
<protein>
    <recommendedName>
        <fullName evidence="3">DUF3992 domain-containing protein</fullName>
    </recommendedName>
</protein>
<evidence type="ECO:0008006" key="3">
    <source>
        <dbReference type="Google" id="ProtNLM"/>
    </source>
</evidence>
<evidence type="ECO:0000313" key="1">
    <source>
        <dbReference type="EMBL" id="MDP5273271.1"/>
    </source>
</evidence>
<keyword evidence="2" id="KW-1185">Reference proteome</keyword>
<proteinExistence type="predicted"/>
<organism evidence="1 2">
    <name type="scientific">Chengkuizengella axinellae</name>
    <dbReference type="NCBI Taxonomy" id="3064388"/>
    <lineage>
        <taxon>Bacteria</taxon>
        <taxon>Bacillati</taxon>
        <taxon>Bacillota</taxon>
        <taxon>Bacilli</taxon>
        <taxon>Bacillales</taxon>
        <taxon>Paenibacillaceae</taxon>
        <taxon>Chengkuizengella</taxon>
    </lineage>
</organism>
<dbReference type="EMBL" id="JAVAMP010000001">
    <property type="protein sequence ID" value="MDP5273271.1"/>
    <property type="molecule type" value="Genomic_DNA"/>
</dbReference>
<dbReference type="RefSeq" id="WP_305990553.1">
    <property type="nucleotide sequence ID" value="NZ_JAVAMP010000001.1"/>
</dbReference>
<name>A0ABT9IV84_9BACL</name>